<dbReference type="GO" id="GO:0008168">
    <property type="term" value="F:methyltransferase activity"/>
    <property type="evidence" value="ECO:0007669"/>
    <property type="project" value="UniProtKB-KW"/>
</dbReference>
<feature type="region of interest" description="Disordered" evidence="1">
    <location>
        <begin position="43"/>
        <end position="62"/>
    </location>
</feature>
<protein>
    <submittedName>
        <fullName evidence="2">DNA methylase N-4/N-6 domain-containing protein</fullName>
    </submittedName>
</protein>
<dbReference type="SUPFAM" id="SSF53335">
    <property type="entry name" value="S-adenosyl-L-methionine-dependent methyltransferases"/>
    <property type="match status" value="1"/>
</dbReference>
<gene>
    <name evidence="2" type="ORF">AKL17_1p0035</name>
</gene>
<evidence type="ECO:0000256" key="1">
    <source>
        <dbReference type="SAM" id="MobiDB-lite"/>
    </source>
</evidence>
<feature type="compositionally biased region" description="Low complexity" evidence="1">
    <location>
        <begin position="100"/>
        <end position="118"/>
    </location>
</feature>
<keyword evidence="2" id="KW-0614">Plasmid</keyword>
<dbReference type="PROSITE" id="PS00092">
    <property type="entry name" value="N6_MTASE"/>
    <property type="match status" value="1"/>
</dbReference>
<dbReference type="EMBL" id="CP012662">
    <property type="protein sequence ID" value="AMY72036.1"/>
    <property type="molecule type" value="Genomic_DNA"/>
</dbReference>
<evidence type="ECO:0000313" key="2">
    <source>
        <dbReference type="EMBL" id="AMY72036.1"/>
    </source>
</evidence>
<keyword evidence="2" id="KW-0808">Transferase</keyword>
<keyword evidence="2" id="KW-0489">Methyltransferase</keyword>
<proteinExistence type="predicted"/>
<keyword evidence="3" id="KW-1185">Reference proteome</keyword>
<reference evidence="2 3" key="1">
    <citation type="submission" date="2015-09" db="EMBL/GenBank/DDBJ databases">
        <title>Complete genome sequence of Defluviimonas alba cai42t isolated from an oilfield in Xinjiang.</title>
        <authorList>
            <person name="Geng S."/>
            <person name="Pan X."/>
            <person name="Wu X."/>
        </authorList>
    </citation>
    <scope>NUCLEOTIDE SEQUENCE [LARGE SCALE GENOMIC DNA]</scope>
    <source>
        <strain evidence="3">cai42</strain>
        <plasmid evidence="3">cai42_Plasmida</plasmid>
    </source>
</reference>
<dbReference type="GO" id="GO:0003676">
    <property type="term" value="F:nucleic acid binding"/>
    <property type="evidence" value="ECO:0007669"/>
    <property type="project" value="InterPro"/>
</dbReference>
<accession>A0A159Z8Z2</accession>
<dbReference type="InterPro" id="IPR002052">
    <property type="entry name" value="DNA_methylase_N6_adenine_CS"/>
</dbReference>
<dbReference type="InterPro" id="IPR029063">
    <property type="entry name" value="SAM-dependent_MTases_sf"/>
</dbReference>
<evidence type="ECO:0000313" key="3">
    <source>
        <dbReference type="Proteomes" id="UP000076128"/>
    </source>
</evidence>
<feature type="region of interest" description="Disordered" evidence="1">
    <location>
        <begin position="95"/>
        <end position="118"/>
    </location>
</feature>
<name>A0A159Z8Z2_9RHOB</name>
<dbReference type="AlphaFoldDB" id="A0A159Z8Z2"/>
<dbReference type="KEGG" id="daa:AKL17_1p0035"/>
<sequence length="137" mass="15205">MEFDFEAELSKLTREELERLAKSMMSSGVALSFHGKRSAMQIAKKVRPRQTRREPKLHVGSPEAQSKNMLIEGENLQAMVTLYKYRGQVDLIVTDPPYNTGSTSATTTVGTTTRTTRSSGRLCPAKMVRAIPSGSRQ</sequence>
<dbReference type="Proteomes" id="UP000076128">
    <property type="component" value="Plasmid pcai42A"/>
</dbReference>
<dbReference type="Gene3D" id="3.40.50.150">
    <property type="entry name" value="Vaccinia Virus protein VP39"/>
    <property type="match status" value="1"/>
</dbReference>
<geneLocation type="plasmid" evidence="3">
    <name>cai42_Plasmida</name>
</geneLocation>
<dbReference type="GO" id="GO:0032259">
    <property type="term" value="P:methylation"/>
    <property type="evidence" value="ECO:0007669"/>
    <property type="project" value="UniProtKB-KW"/>
</dbReference>
<organism evidence="2 3">
    <name type="scientific">Frigidibacter mobilis</name>
    <dbReference type="NCBI Taxonomy" id="1335048"/>
    <lineage>
        <taxon>Bacteria</taxon>
        <taxon>Pseudomonadati</taxon>
        <taxon>Pseudomonadota</taxon>
        <taxon>Alphaproteobacteria</taxon>
        <taxon>Rhodobacterales</taxon>
        <taxon>Paracoccaceae</taxon>
        <taxon>Frigidibacter</taxon>
    </lineage>
</organism>